<organism evidence="10 11">
    <name type="scientific">Chitinophaga niabensis</name>
    <dbReference type="NCBI Taxonomy" id="536979"/>
    <lineage>
        <taxon>Bacteria</taxon>
        <taxon>Pseudomonadati</taxon>
        <taxon>Bacteroidota</taxon>
        <taxon>Chitinophagia</taxon>
        <taxon>Chitinophagales</taxon>
        <taxon>Chitinophagaceae</taxon>
        <taxon>Chitinophaga</taxon>
    </lineage>
</organism>
<name>A0A1N6IYS8_9BACT</name>
<dbReference type="SUPFAM" id="SSF49464">
    <property type="entry name" value="Carboxypeptidase regulatory domain-like"/>
    <property type="match status" value="1"/>
</dbReference>
<evidence type="ECO:0000256" key="6">
    <source>
        <dbReference type="ARBA" id="ARBA00023237"/>
    </source>
</evidence>
<evidence type="ECO:0000256" key="8">
    <source>
        <dbReference type="SAM" id="SignalP"/>
    </source>
</evidence>
<evidence type="ECO:0000256" key="1">
    <source>
        <dbReference type="ARBA" id="ARBA00004571"/>
    </source>
</evidence>
<dbReference type="OrthoDB" id="9768177at2"/>
<keyword evidence="11" id="KW-1185">Reference proteome</keyword>
<feature type="signal peptide" evidence="8">
    <location>
        <begin position="1"/>
        <end position="17"/>
    </location>
</feature>
<dbReference type="STRING" id="536979.SAMN04488055_3476"/>
<evidence type="ECO:0000256" key="4">
    <source>
        <dbReference type="ARBA" id="ARBA00022692"/>
    </source>
</evidence>
<dbReference type="InterPro" id="IPR036942">
    <property type="entry name" value="Beta-barrel_TonB_sf"/>
</dbReference>
<keyword evidence="2 7" id="KW-0813">Transport</keyword>
<dbReference type="Gene3D" id="2.60.40.1120">
    <property type="entry name" value="Carboxypeptidase-like, regulatory domain"/>
    <property type="match status" value="1"/>
</dbReference>
<dbReference type="InterPro" id="IPR039426">
    <property type="entry name" value="TonB-dep_rcpt-like"/>
</dbReference>
<dbReference type="PROSITE" id="PS52016">
    <property type="entry name" value="TONB_DEPENDENT_REC_3"/>
    <property type="match status" value="1"/>
</dbReference>
<evidence type="ECO:0000259" key="9">
    <source>
        <dbReference type="Pfam" id="PF07715"/>
    </source>
</evidence>
<dbReference type="RefSeq" id="WP_074243058.1">
    <property type="nucleotide sequence ID" value="NZ_FSRA01000002.1"/>
</dbReference>
<accession>A0A1N6IYS8</accession>
<proteinExistence type="inferred from homology"/>
<feature type="chain" id="PRO_5011980556" evidence="8">
    <location>
        <begin position="18"/>
        <end position="1008"/>
    </location>
</feature>
<dbReference type="InterPro" id="IPR037066">
    <property type="entry name" value="Plug_dom_sf"/>
</dbReference>
<dbReference type="Pfam" id="PF13715">
    <property type="entry name" value="CarbopepD_reg_2"/>
    <property type="match status" value="1"/>
</dbReference>
<dbReference type="GO" id="GO:0009279">
    <property type="term" value="C:cell outer membrane"/>
    <property type="evidence" value="ECO:0007669"/>
    <property type="project" value="UniProtKB-SubCell"/>
</dbReference>
<dbReference type="NCBIfam" id="TIGR04057">
    <property type="entry name" value="SusC_RagA_signa"/>
    <property type="match status" value="1"/>
</dbReference>
<evidence type="ECO:0000256" key="5">
    <source>
        <dbReference type="ARBA" id="ARBA00023136"/>
    </source>
</evidence>
<dbReference type="InterPro" id="IPR023997">
    <property type="entry name" value="TonB-dep_OMP_SusC/RagA_CS"/>
</dbReference>
<keyword evidence="5 7" id="KW-0472">Membrane</keyword>
<dbReference type="AlphaFoldDB" id="A0A1N6IYS8"/>
<dbReference type="NCBIfam" id="TIGR04056">
    <property type="entry name" value="OMP_RagA_SusC"/>
    <property type="match status" value="1"/>
</dbReference>
<dbReference type="InterPro" id="IPR012910">
    <property type="entry name" value="Plug_dom"/>
</dbReference>
<keyword evidence="8" id="KW-0732">Signal</keyword>
<dbReference type="Proteomes" id="UP000185003">
    <property type="component" value="Unassembled WGS sequence"/>
</dbReference>
<sequence>MKQFYVLLLFISSYSWAQQAPTLSGTVTDAVSKQPLAGVSIFIKGSNTEIVSDADGKYTIPGTAKEYVLFVSLVGYQSRDVKISAANAQISLQPGNRTIDEIVVVGYGTQKRKTLTSAISSINAAEVKDIPVAGFNEQLQGKASGVQINSNTGIPGDGAFVRVRGTTSINASNDPLYIVDGVFINNTSLQTVNSGGRATSPIADINPDDIQHIEILKDASATAIYGARGANGVVIITTKRGNFNSKPTVSVSYSTGWAKAAELWDLTTGPEHATLINEFYANSLADATSAADKTKYALPPFRPVSQGGRGLPEEQKTYDRLSKLFRTARISNYNVALSGGGANTKYFIGASYTDQEAIVKPLGFNRGSFRLNVDHKLNSKVQVGVSNGLTRSYRNQGRTGDGPAGGMLQSALHTPTYLPEVNADGTPARWAGFDNLQVLIDNYNVNTTSLRYIGNLYVDAELLPGLKFRSSWSLDYNNYDESEYWNDQMQLGAAPTNGLATSNITQNSTWINEQTLSYRTTFGRKHDLGILVGNTIQSNITKSTFAQGSGFPGNAFTLISAAATRTASQTWTKYNLTSFFSRIDYSYADKYFLEFTIRADGSSRFGENRKFGYFPALGAGWRLKEEPFLKGLDAISDLKVRVSAGLTGNQNGINNFAAQGNWTGGAGYPDNSSGDKPGTAPQQLANPDLQWEKTRQLNAGIDLGLLKDRLGIEFNVYSKYTTDNLLQLPVSAITGYTSYYANAGEISNKGFELSINSVNVKSRHFRWTSSFNISRNVNRVEKLPIPINQYSRDWVRIQEGYSLYSFWLYKQLYVDPQTGNAVFEDVVKDGSINVADRQILGNAAPEFFGGLNNTLSWKGFDLSVLISYQYGNDIFNLNRFFGEGGGTRDANRVLFANQLRRWQKPGDITDVPRLTAFGNNYTLEQNSRFLEDGSFLKLRTLTLGYKLPKIPKLQNVRVYFTASNLFTLTNYSGPDPELNVSSNQNIQGLDIGTPPQPRSFQFGLNVTL</sequence>
<comment type="subcellular location">
    <subcellularLocation>
        <location evidence="1 7">Cell outer membrane</location>
        <topology evidence="1 7">Multi-pass membrane protein</topology>
    </subcellularLocation>
</comment>
<keyword evidence="4 7" id="KW-0812">Transmembrane</keyword>
<protein>
    <submittedName>
        <fullName evidence="10">TonB-linked outer membrane protein, SusC/RagA family</fullName>
    </submittedName>
</protein>
<evidence type="ECO:0000313" key="10">
    <source>
        <dbReference type="EMBL" id="SIO37268.1"/>
    </source>
</evidence>
<dbReference type="EMBL" id="FSRA01000002">
    <property type="protein sequence ID" value="SIO37268.1"/>
    <property type="molecule type" value="Genomic_DNA"/>
</dbReference>
<comment type="similarity">
    <text evidence="7">Belongs to the TonB-dependent receptor family.</text>
</comment>
<keyword evidence="3 7" id="KW-1134">Transmembrane beta strand</keyword>
<dbReference type="InterPro" id="IPR008969">
    <property type="entry name" value="CarboxyPept-like_regulatory"/>
</dbReference>
<feature type="domain" description="TonB-dependent receptor plug" evidence="9">
    <location>
        <begin position="113"/>
        <end position="233"/>
    </location>
</feature>
<evidence type="ECO:0000313" key="11">
    <source>
        <dbReference type="Proteomes" id="UP000185003"/>
    </source>
</evidence>
<dbReference type="Gene3D" id="2.40.170.20">
    <property type="entry name" value="TonB-dependent receptor, beta-barrel domain"/>
    <property type="match status" value="1"/>
</dbReference>
<gene>
    <name evidence="10" type="ORF">SAMN04488055_3476</name>
</gene>
<keyword evidence="6 7" id="KW-0998">Cell outer membrane</keyword>
<dbReference type="InterPro" id="IPR023996">
    <property type="entry name" value="TonB-dep_OMP_SusC/RagA"/>
</dbReference>
<dbReference type="Pfam" id="PF07715">
    <property type="entry name" value="Plug"/>
    <property type="match status" value="1"/>
</dbReference>
<dbReference type="Gene3D" id="2.170.130.10">
    <property type="entry name" value="TonB-dependent receptor, plug domain"/>
    <property type="match status" value="1"/>
</dbReference>
<evidence type="ECO:0000256" key="7">
    <source>
        <dbReference type="PROSITE-ProRule" id="PRU01360"/>
    </source>
</evidence>
<evidence type="ECO:0000256" key="3">
    <source>
        <dbReference type="ARBA" id="ARBA00022452"/>
    </source>
</evidence>
<reference evidence="10 11" key="1">
    <citation type="submission" date="2016-11" db="EMBL/GenBank/DDBJ databases">
        <authorList>
            <person name="Jaros S."/>
            <person name="Januszkiewicz K."/>
            <person name="Wedrychowicz H."/>
        </authorList>
    </citation>
    <scope>NUCLEOTIDE SEQUENCE [LARGE SCALE GENOMIC DNA]</scope>
    <source>
        <strain evidence="10 11">DSM 24787</strain>
    </source>
</reference>
<evidence type="ECO:0000256" key="2">
    <source>
        <dbReference type="ARBA" id="ARBA00022448"/>
    </source>
</evidence>
<dbReference type="SUPFAM" id="SSF56935">
    <property type="entry name" value="Porins"/>
    <property type="match status" value="1"/>
</dbReference>